<dbReference type="CDD" id="cd08368">
    <property type="entry name" value="LIM"/>
    <property type="match status" value="2"/>
</dbReference>
<reference evidence="7 8" key="1">
    <citation type="journal article" date="2023" name="Nat. Commun.">
        <title>Origin of minicircular mitochondrial genomes in red algae.</title>
        <authorList>
            <person name="Lee Y."/>
            <person name="Cho C.H."/>
            <person name="Lee Y.M."/>
            <person name="Park S.I."/>
            <person name="Yang J.H."/>
            <person name="West J.A."/>
            <person name="Bhattacharya D."/>
            <person name="Yoon H.S."/>
        </authorList>
    </citation>
    <scope>NUCLEOTIDE SEQUENCE [LARGE SCALE GENOMIC DNA]</scope>
    <source>
        <strain evidence="7 8">CCMP1338</strain>
        <tissue evidence="7">Whole cell</tissue>
    </source>
</reference>
<dbReference type="PROSITE" id="PS00478">
    <property type="entry name" value="LIM_DOMAIN_1"/>
    <property type="match status" value="2"/>
</dbReference>
<gene>
    <name evidence="7" type="ORF">NDN08_006842</name>
</gene>
<comment type="caution">
    <text evidence="7">The sequence shown here is derived from an EMBL/GenBank/DDBJ whole genome shotgun (WGS) entry which is preliminary data.</text>
</comment>
<evidence type="ECO:0000259" key="6">
    <source>
        <dbReference type="PROSITE" id="PS50023"/>
    </source>
</evidence>
<accession>A0AAV8UMQ9</accession>
<feature type="domain" description="LIM zinc-binding" evidence="6">
    <location>
        <begin position="128"/>
        <end position="189"/>
    </location>
</feature>
<dbReference type="Proteomes" id="UP001157974">
    <property type="component" value="Unassembled WGS sequence"/>
</dbReference>
<evidence type="ECO:0000313" key="8">
    <source>
        <dbReference type="Proteomes" id="UP001157974"/>
    </source>
</evidence>
<dbReference type="PANTHER" id="PTHR24205:SF16">
    <property type="entry name" value="GH01042P-RELATED"/>
    <property type="match status" value="1"/>
</dbReference>
<keyword evidence="2" id="KW-0677">Repeat</keyword>
<dbReference type="GO" id="GO:0046872">
    <property type="term" value="F:metal ion binding"/>
    <property type="evidence" value="ECO:0007669"/>
    <property type="project" value="UniProtKB-KW"/>
</dbReference>
<dbReference type="AlphaFoldDB" id="A0AAV8UMQ9"/>
<dbReference type="PANTHER" id="PTHR24205">
    <property type="entry name" value="FOUR AND A HALF LIM DOMAINS PROTEIN"/>
    <property type="match status" value="1"/>
</dbReference>
<evidence type="ECO:0000313" key="7">
    <source>
        <dbReference type="EMBL" id="KAJ8902437.1"/>
    </source>
</evidence>
<dbReference type="GO" id="GO:0003712">
    <property type="term" value="F:transcription coregulator activity"/>
    <property type="evidence" value="ECO:0007669"/>
    <property type="project" value="TreeGrafter"/>
</dbReference>
<dbReference type="SMART" id="SM00132">
    <property type="entry name" value="LIM"/>
    <property type="match status" value="3"/>
</dbReference>
<evidence type="ECO:0000256" key="2">
    <source>
        <dbReference type="ARBA" id="ARBA00022737"/>
    </source>
</evidence>
<keyword evidence="8" id="KW-1185">Reference proteome</keyword>
<keyword evidence="1 5" id="KW-0479">Metal-binding</keyword>
<keyword evidence="3 5" id="KW-0862">Zinc</keyword>
<dbReference type="InterPro" id="IPR001781">
    <property type="entry name" value="Znf_LIM"/>
</dbReference>
<dbReference type="SUPFAM" id="SSF57716">
    <property type="entry name" value="Glucocorticoid receptor-like (DNA-binding domain)"/>
    <property type="match status" value="2"/>
</dbReference>
<evidence type="ECO:0000256" key="4">
    <source>
        <dbReference type="ARBA" id="ARBA00023038"/>
    </source>
</evidence>
<dbReference type="GO" id="GO:0005634">
    <property type="term" value="C:nucleus"/>
    <property type="evidence" value="ECO:0007669"/>
    <property type="project" value="TreeGrafter"/>
</dbReference>
<dbReference type="EMBL" id="JAMWBK010000009">
    <property type="protein sequence ID" value="KAJ8902437.1"/>
    <property type="molecule type" value="Genomic_DNA"/>
</dbReference>
<evidence type="ECO:0000256" key="1">
    <source>
        <dbReference type="ARBA" id="ARBA00022723"/>
    </source>
</evidence>
<name>A0AAV8UMQ9_9RHOD</name>
<dbReference type="Pfam" id="PF00412">
    <property type="entry name" value="LIM"/>
    <property type="match status" value="3"/>
</dbReference>
<dbReference type="PROSITE" id="PS50023">
    <property type="entry name" value="LIM_DOMAIN_2"/>
    <property type="match status" value="2"/>
</dbReference>
<evidence type="ECO:0000256" key="3">
    <source>
        <dbReference type="ARBA" id="ARBA00022833"/>
    </source>
</evidence>
<proteinExistence type="predicted"/>
<protein>
    <recommendedName>
        <fullName evidence="6">LIM zinc-binding domain-containing protein</fullName>
    </recommendedName>
</protein>
<sequence length="329" mass="36351">MGVCGSKSIIDPVADSKAEFGSAKATDLDIGNGENGTHMDVPVNSGTNVHSEKINMPNDSAAHGEGRCEACSQAFSSGSTMVKNFGRKWHLEHYVCGLCGTNDPIEENAYFIEELLLCEDHYRKRDADVCSACGEEILDEKVRAGEKGIAFHPSCYCCTECGASLLLSDAFEHNGEFVCKKDFRKLTADRCTVCGEPLVDRRVVVISGNKRHEKCLKCKSCSRVIGREEQYIDFEDEIYCEEHDPEKNLINCSVCGRSLLGKAYVHNMWGDLFCESHEEKLLECSNCGADTFQPDSEAVSAQDVLCSHCKSDPDAFQGKFLHAKLNIRE</sequence>
<organism evidence="7 8">
    <name type="scientific">Rhodosorus marinus</name>
    <dbReference type="NCBI Taxonomy" id="101924"/>
    <lineage>
        <taxon>Eukaryota</taxon>
        <taxon>Rhodophyta</taxon>
        <taxon>Stylonematophyceae</taxon>
        <taxon>Stylonematales</taxon>
        <taxon>Stylonemataceae</taxon>
        <taxon>Rhodosorus</taxon>
    </lineage>
</organism>
<keyword evidence="4 5" id="KW-0440">LIM domain</keyword>
<evidence type="ECO:0000256" key="5">
    <source>
        <dbReference type="PROSITE-ProRule" id="PRU00125"/>
    </source>
</evidence>
<feature type="domain" description="LIM zinc-binding" evidence="6">
    <location>
        <begin position="190"/>
        <end position="251"/>
    </location>
</feature>
<dbReference type="Gene3D" id="2.10.110.10">
    <property type="entry name" value="Cysteine Rich Protein"/>
    <property type="match status" value="3"/>
</dbReference>